<feature type="transmembrane region" description="Helical" evidence="12">
    <location>
        <begin position="304"/>
        <end position="327"/>
    </location>
</feature>
<keyword evidence="9 12" id="KW-1133">Transmembrane helix</keyword>
<feature type="compositionally biased region" description="Polar residues" evidence="11">
    <location>
        <begin position="419"/>
        <end position="429"/>
    </location>
</feature>
<name>A0A8B7PPW7_HYAAZ</name>
<feature type="transmembrane region" description="Helical" evidence="12">
    <location>
        <begin position="333"/>
        <end position="355"/>
    </location>
</feature>
<dbReference type="UniPathway" id="UPA00222"/>
<evidence type="ECO:0000256" key="6">
    <source>
        <dbReference type="ARBA" id="ARBA00022676"/>
    </source>
</evidence>
<evidence type="ECO:0000256" key="11">
    <source>
        <dbReference type="SAM" id="MobiDB-lite"/>
    </source>
</evidence>
<evidence type="ECO:0000256" key="7">
    <source>
        <dbReference type="ARBA" id="ARBA00022679"/>
    </source>
</evidence>
<evidence type="ECO:0000313" key="14">
    <source>
        <dbReference type="RefSeq" id="XP_018027496.1"/>
    </source>
</evidence>
<dbReference type="GeneID" id="108682769"/>
<dbReference type="AlphaFoldDB" id="A0A8B7PPW7"/>
<dbReference type="InterPro" id="IPR029044">
    <property type="entry name" value="Nucleotide-diphossugar_trans"/>
</dbReference>
<dbReference type="PANTHER" id="PTHR12726:SF0">
    <property type="entry name" value="CERAMIDE GLUCOSYLTRANSFERASE"/>
    <property type="match status" value="1"/>
</dbReference>
<keyword evidence="7" id="KW-0808">Transferase</keyword>
<reference evidence="14" key="1">
    <citation type="submission" date="2025-08" db="UniProtKB">
        <authorList>
            <consortium name="RefSeq"/>
        </authorList>
    </citation>
    <scope>IDENTIFICATION</scope>
    <source>
        <tissue evidence="14">Whole organism</tissue>
    </source>
</reference>
<evidence type="ECO:0000256" key="9">
    <source>
        <dbReference type="ARBA" id="ARBA00022989"/>
    </source>
</evidence>
<dbReference type="CTD" id="37516"/>
<protein>
    <recommendedName>
        <fullName evidence="5">ceramide glucosyltransferase</fullName>
        <ecNumber evidence="5">2.4.1.80</ecNumber>
    </recommendedName>
</protein>
<keyword evidence="10 12" id="KW-0472">Membrane</keyword>
<dbReference type="Proteomes" id="UP000694843">
    <property type="component" value="Unplaced"/>
</dbReference>
<dbReference type="RefSeq" id="XP_018027496.1">
    <property type="nucleotide sequence ID" value="XM_018172007.1"/>
</dbReference>
<dbReference type="GO" id="GO:0006679">
    <property type="term" value="P:glucosylceramide biosynthetic process"/>
    <property type="evidence" value="ECO:0007669"/>
    <property type="project" value="TreeGrafter"/>
</dbReference>
<evidence type="ECO:0000256" key="3">
    <source>
        <dbReference type="ARBA" id="ARBA00004991"/>
    </source>
</evidence>
<feature type="transmembrane region" description="Helical" evidence="12">
    <location>
        <begin position="6"/>
        <end position="39"/>
    </location>
</feature>
<gene>
    <name evidence="14" type="primary">LOC108682769</name>
</gene>
<dbReference type="EC" id="2.4.1.80" evidence="5"/>
<keyword evidence="13" id="KW-1185">Reference proteome</keyword>
<feature type="compositionally biased region" description="Basic and acidic residues" evidence="11">
    <location>
        <begin position="440"/>
        <end position="450"/>
    </location>
</feature>
<feature type="region of interest" description="Disordered" evidence="11">
    <location>
        <begin position="418"/>
        <end position="450"/>
    </location>
</feature>
<evidence type="ECO:0000256" key="12">
    <source>
        <dbReference type="SAM" id="Phobius"/>
    </source>
</evidence>
<dbReference type="InterPro" id="IPR025993">
    <property type="entry name" value="Ceramide_glucosylTrfase"/>
</dbReference>
<dbReference type="SUPFAM" id="SSF53448">
    <property type="entry name" value="Nucleotide-diphospho-sugar transferases"/>
    <property type="match status" value="1"/>
</dbReference>
<evidence type="ECO:0000256" key="4">
    <source>
        <dbReference type="ARBA" id="ARBA00006739"/>
    </source>
</evidence>
<comment type="pathway">
    <text evidence="3">Sphingolipid metabolism.</text>
</comment>
<evidence type="ECO:0000256" key="2">
    <source>
        <dbReference type="ARBA" id="ARBA00004760"/>
    </source>
</evidence>
<evidence type="ECO:0000313" key="13">
    <source>
        <dbReference type="Proteomes" id="UP000694843"/>
    </source>
</evidence>
<proteinExistence type="inferred from homology"/>
<dbReference type="CDD" id="cd02520">
    <property type="entry name" value="Glucosylceramide_synthase"/>
    <property type="match status" value="1"/>
</dbReference>
<sequence>MVVVVWSFLSVFCDVLTIGILIYWVGIWCVHLIGIVYGCRKFRRRATIQSFDDAVEKGDAVVGVTVLKPLVSKPMDPNLMTNLESYFTISYPKFELRFCIAEEGDPSIMVVKQLMSKYPNVEASLHIGAADVGVNPKINNLYKGYHAARYPLLLMSDAGIFTKPEVLTEMVSCMTENVGIVMQLPYTTDRKGWAASLEKVNFGGNQARFSLFLNLLDQLKMRANLCIGMSILMRKQIFEHAGGIEAFSPYLAEDYFFAEYCQRHGWGVRLSSHPALQNHGVYSVDFHFSRLERWTKLRLKMAPFATFIEPTTKCILLGLVAAAAATVQFQADFLAFFLFHLLAWILSDWLLLNIIQNGSPPFSKFEFAVAWLFHELSAIFVHVKALRDPVIDWRTARYVLHWGGRAEKIDLVSPPAISHSASEKTSQPQPAYPLNDDCSETNKDSRVSII</sequence>
<dbReference type="Pfam" id="PF13506">
    <property type="entry name" value="Glyco_transf_21"/>
    <property type="match status" value="1"/>
</dbReference>
<evidence type="ECO:0000256" key="5">
    <source>
        <dbReference type="ARBA" id="ARBA00012699"/>
    </source>
</evidence>
<evidence type="ECO:0000256" key="1">
    <source>
        <dbReference type="ARBA" id="ARBA00004141"/>
    </source>
</evidence>
<organism evidence="13 14">
    <name type="scientific">Hyalella azteca</name>
    <name type="common">Amphipod</name>
    <dbReference type="NCBI Taxonomy" id="294128"/>
    <lineage>
        <taxon>Eukaryota</taxon>
        <taxon>Metazoa</taxon>
        <taxon>Ecdysozoa</taxon>
        <taxon>Arthropoda</taxon>
        <taxon>Crustacea</taxon>
        <taxon>Multicrustacea</taxon>
        <taxon>Malacostraca</taxon>
        <taxon>Eumalacostraca</taxon>
        <taxon>Peracarida</taxon>
        <taxon>Amphipoda</taxon>
        <taxon>Senticaudata</taxon>
        <taxon>Talitrida</taxon>
        <taxon>Talitroidea</taxon>
        <taxon>Hyalellidae</taxon>
        <taxon>Hyalella</taxon>
    </lineage>
</organism>
<dbReference type="GO" id="GO:0008120">
    <property type="term" value="F:ceramide glucosyltransferase activity"/>
    <property type="evidence" value="ECO:0007669"/>
    <property type="project" value="UniProtKB-EC"/>
</dbReference>
<dbReference type="PANTHER" id="PTHR12726">
    <property type="entry name" value="CERAMIDE GLUCOSYLTRANSFERASE"/>
    <property type="match status" value="1"/>
</dbReference>
<dbReference type="OMA" id="IVWIIDC"/>
<dbReference type="Gene3D" id="3.90.550.10">
    <property type="entry name" value="Spore Coat Polysaccharide Biosynthesis Protein SpsA, Chain A"/>
    <property type="match status" value="1"/>
</dbReference>
<evidence type="ECO:0000256" key="8">
    <source>
        <dbReference type="ARBA" id="ARBA00022692"/>
    </source>
</evidence>
<keyword evidence="6" id="KW-0328">Glycosyltransferase</keyword>
<dbReference type="GO" id="GO:0016020">
    <property type="term" value="C:membrane"/>
    <property type="evidence" value="ECO:0007669"/>
    <property type="project" value="UniProtKB-SubCell"/>
</dbReference>
<keyword evidence="8 12" id="KW-0812">Transmembrane</keyword>
<dbReference type="KEGG" id="hazt:108682769"/>
<comment type="similarity">
    <text evidence="4">Belongs to the glycosyltransferase 2 family.</text>
</comment>
<comment type="subcellular location">
    <subcellularLocation>
        <location evidence="1">Membrane</location>
        <topology evidence="1">Multi-pass membrane protein</topology>
    </subcellularLocation>
</comment>
<evidence type="ECO:0000256" key="10">
    <source>
        <dbReference type="ARBA" id="ARBA00023136"/>
    </source>
</evidence>
<dbReference type="OrthoDB" id="1483400at2759"/>
<comment type="pathway">
    <text evidence="2">Lipid metabolism; sphingolipid metabolism.</text>
</comment>
<accession>A0A8B7PPW7</accession>